<organism evidence="1 2">
    <name type="scientific">Diaporthe australafricana</name>
    <dbReference type="NCBI Taxonomy" id="127596"/>
    <lineage>
        <taxon>Eukaryota</taxon>
        <taxon>Fungi</taxon>
        <taxon>Dikarya</taxon>
        <taxon>Ascomycota</taxon>
        <taxon>Pezizomycotina</taxon>
        <taxon>Sordariomycetes</taxon>
        <taxon>Sordariomycetidae</taxon>
        <taxon>Diaporthales</taxon>
        <taxon>Diaporthaceae</taxon>
        <taxon>Diaporthe</taxon>
    </lineage>
</organism>
<gene>
    <name evidence="1" type="ORF">Daus18300_004548</name>
</gene>
<proteinExistence type="predicted"/>
<dbReference type="EMBL" id="JAWRVE010000031">
    <property type="protein sequence ID" value="KAL1871914.1"/>
    <property type="molecule type" value="Genomic_DNA"/>
</dbReference>
<reference evidence="1 2" key="1">
    <citation type="journal article" date="2024" name="IMA Fungus">
        <title>IMA Genome - F19 : A genome assembly and annotation guide to empower mycologists, including annotated draft genome sequences of Ceratocystis pirilliformis, Diaporthe australafricana, Fusarium ophioides, Paecilomyces lecythidis, and Sporothrix stenoceras.</title>
        <authorList>
            <person name="Aylward J."/>
            <person name="Wilson A.M."/>
            <person name="Visagie C.M."/>
            <person name="Spraker J."/>
            <person name="Barnes I."/>
            <person name="Buitendag C."/>
            <person name="Ceriani C."/>
            <person name="Del Mar Angel L."/>
            <person name="du Plessis D."/>
            <person name="Fuchs T."/>
            <person name="Gasser K."/>
            <person name="Kramer D."/>
            <person name="Li W."/>
            <person name="Munsamy K."/>
            <person name="Piso A."/>
            <person name="Price J.L."/>
            <person name="Sonnekus B."/>
            <person name="Thomas C."/>
            <person name="van der Nest A."/>
            <person name="van Dijk A."/>
            <person name="van Heerden A."/>
            <person name="van Vuuren N."/>
            <person name="Yilmaz N."/>
            <person name="Duong T.A."/>
            <person name="van der Merwe N.A."/>
            <person name="Wingfield M.J."/>
            <person name="Wingfield B.D."/>
        </authorList>
    </citation>
    <scope>NUCLEOTIDE SEQUENCE [LARGE SCALE GENOMIC DNA]</scope>
    <source>
        <strain evidence="1 2">CMW 18300</strain>
    </source>
</reference>
<protein>
    <submittedName>
        <fullName evidence="1">Uncharacterized protein</fullName>
    </submittedName>
</protein>
<evidence type="ECO:0000313" key="1">
    <source>
        <dbReference type="EMBL" id="KAL1871914.1"/>
    </source>
</evidence>
<evidence type="ECO:0000313" key="2">
    <source>
        <dbReference type="Proteomes" id="UP001583177"/>
    </source>
</evidence>
<sequence length="71" mass="7730">MQPLNTWAGLGACTIVDVESPRRIDAIDISTEFADLNYVVQDQPVIPGAAEQLPPELKGRIGFAPYDFSNP</sequence>
<comment type="caution">
    <text evidence="1">The sequence shown here is derived from an EMBL/GenBank/DDBJ whole genome shotgun (WGS) entry which is preliminary data.</text>
</comment>
<keyword evidence="2" id="KW-1185">Reference proteome</keyword>
<name>A0ABR3X7L2_9PEZI</name>
<dbReference type="Proteomes" id="UP001583177">
    <property type="component" value="Unassembled WGS sequence"/>
</dbReference>
<accession>A0ABR3X7L2</accession>